<dbReference type="SMART" id="SM00458">
    <property type="entry name" value="RICIN"/>
    <property type="match status" value="1"/>
</dbReference>
<evidence type="ECO:0000313" key="4">
    <source>
        <dbReference type="Proteomes" id="UP000827986"/>
    </source>
</evidence>
<name>A0A9D3XP16_9SAUR</name>
<dbReference type="PANTHER" id="PTHR36129:SF3">
    <property type="match status" value="1"/>
</dbReference>
<feature type="non-terminal residue" evidence="3">
    <location>
        <position position="1"/>
    </location>
</feature>
<dbReference type="GO" id="GO:0015721">
    <property type="term" value="P:bile acid and bile salt transport"/>
    <property type="evidence" value="ECO:0007669"/>
    <property type="project" value="InterPro"/>
</dbReference>
<dbReference type="InterPro" id="IPR000772">
    <property type="entry name" value="Ricin_B_lectin"/>
</dbReference>
<dbReference type="Pfam" id="PF15048">
    <property type="entry name" value="OSTbeta"/>
    <property type="match status" value="1"/>
</dbReference>
<evidence type="ECO:0000313" key="3">
    <source>
        <dbReference type="EMBL" id="KAH1184159.1"/>
    </source>
</evidence>
<evidence type="ECO:0000256" key="1">
    <source>
        <dbReference type="SAM" id="Phobius"/>
    </source>
</evidence>
<dbReference type="InterPro" id="IPR052678">
    <property type="entry name" value="OST-beta_subunit"/>
</dbReference>
<organism evidence="3 4">
    <name type="scientific">Mauremys mutica</name>
    <name type="common">yellowpond turtle</name>
    <dbReference type="NCBI Taxonomy" id="74926"/>
    <lineage>
        <taxon>Eukaryota</taxon>
        <taxon>Metazoa</taxon>
        <taxon>Chordata</taxon>
        <taxon>Craniata</taxon>
        <taxon>Vertebrata</taxon>
        <taxon>Euteleostomi</taxon>
        <taxon>Archelosauria</taxon>
        <taxon>Testudinata</taxon>
        <taxon>Testudines</taxon>
        <taxon>Cryptodira</taxon>
        <taxon>Durocryptodira</taxon>
        <taxon>Testudinoidea</taxon>
        <taxon>Geoemydidae</taxon>
        <taxon>Geoemydinae</taxon>
        <taxon>Mauremys</taxon>
    </lineage>
</organism>
<dbReference type="CDD" id="cd23385">
    <property type="entry name" value="beta-trefoil_Ricin_MRC-like"/>
    <property type="match status" value="1"/>
</dbReference>
<keyword evidence="1" id="KW-0472">Membrane</keyword>
<dbReference type="GO" id="GO:0046982">
    <property type="term" value="F:protein heterodimerization activity"/>
    <property type="evidence" value="ECO:0007669"/>
    <property type="project" value="InterPro"/>
</dbReference>
<proteinExistence type="predicted"/>
<feature type="domain" description="Ricin B lectin" evidence="2">
    <location>
        <begin position="34"/>
        <end position="147"/>
    </location>
</feature>
<feature type="transmembrane region" description="Helical" evidence="1">
    <location>
        <begin position="209"/>
        <end position="230"/>
    </location>
</feature>
<keyword evidence="4" id="KW-1185">Reference proteome</keyword>
<dbReference type="InterPro" id="IPR029387">
    <property type="entry name" value="OSTbeta"/>
</dbReference>
<dbReference type="AlphaFoldDB" id="A0A9D3XP16"/>
<gene>
    <name evidence="3" type="ORF">KIL84_014775</name>
</gene>
<keyword evidence="1" id="KW-1133">Transmembrane helix</keyword>
<dbReference type="GO" id="GO:0022857">
    <property type="term" value="F:transmembrane transporter activity"/>
    <property type="evidence" value="ECO:0007669"/>
    <property type="project" value="InterPro"/>
</dbReference>
<dbReference type="PROSITE" id="PS50231">
    <property type="entry name" value="RICIN_B_LECTIN"/>
    <property type="match status" value="1"/>
</dbReference>
<dbReference type="Gene3D" id="2.80.10.50">
    <property type="match status" value="1"/>
</dbReference>
<keyword evidence="1" id="KW-0812">Transmembrane</keyword>
<sequence>FQVPYFKEALSIFRMVPTTMKSLWIILFLLVQGTQGFLIQNAQVKLCLQASTTDENLLLEACNPTSKFQHWSWQDNSLINQGTRKCLSTDGANSVRSSPCESAAHANWECVNFTLHSVGSTHMYLTADKNKAALANTKSPSSRWRVSRGQSVCDQKPAKAEGGRYFAMPLTSTQMHDEVEGNPTPGMPMSQEQLQEMVWFFRTGDSSTWNYSILVLSLVVLFLGFLLLGINIMANRTRKIILVYEQAAKPAEPEAKPPFVDLKEDNNLNPLTQDLLLKGQRPGEVLVQWKDGNVTALYADKPEEDM</sequence>
<dbReference type="GO" id="GO:0005886">
    <property type="term" value="C:plasma membrane"/>
    <property type="evidence" value="ECO:0007669"/>
    <property type="project" value="InterPro"/>
</dbReference>
<dbReference type="PANTHER" id="PTHR36129">
    <property type="entry name" value="ORGANIC SOLUTE TRANSPORTER SUBUNIT BETA-RELATED"/>
    <property type="match status" value="1"/>
</dbReference>
<accession>A0A9D3XP16</accession>
<reference evidence="3" key="1">
    <citation type="submission" date="2021-09" db="EMBL/GenBank/DDBJ databases">
        <title>The genome of Mauremys mutica provides insights into the evolution of semi-aquatic lifestyle.</title>
        <authorList>
            <person name="Gong S."/>
            <person name="Gao Y."/>
        </authorList>
    </citation>
    <scope>NUCLEOTIDE SEQUENCE</scope>
    <source>
        <strain evidence="3">MM-2020</strain>
        <tissue evidence="3">Muscle</tissue>
    </source>
</reference>
<protein>
    <recommendedName>
        <fullName evidence="2">Ricin B lectin domain-containing protein</fullName>
    </recommendedName>
</protein>
<evidence type="ECO:0000259" key="2">
    <source>
        <dbReference type="SMART" id="SM00458"/>
    </source>
</evidence>
<dbReference type="InterPro" id="IPR035992">
    <property type="entry name" value="Ricin_B-like_lectins"/>
</dbReference>
<comment type="caution">
    <text evidence="3">The sequence shown here is derived from an EMBL/GenBank/DDBJ whole genome shotgun (WGS) entry which is preliminary data.</text>
</comment>
<dbReference type="Proteomes" id="UP000827986">
    <property type="component" value="Unassembled WGS sequence"/>
</dbReference>
<dbReference type="EMBL" id="JAHDVG010000465">
    <property type="protein sequence ID" value="KAH1184159.1"/>
    <property type="molecule type" value="Genomic_DNA"/>
</dbReference>
<dbReference type="SUPFAM" id="SSF50370">
    <property type="entry name" value="Ricin B-like lectins"/>
    <property type="match status" value="1"/>
</dbReference>